<name>A0A5B2VWS5_9BACT</name>
<accession>A0A5B2VWS5</accession>
<evidence type="ECO:0000256" key="1">
    <source>
        <dbReference type="SAM" id="Phobius"/>
    </source>
</evidence>
<reference evidence="2 3" key="1">
    <citation type="submission" date="2019-09" db="EMBL/GenBank/DDBJ databases">
        <title>Chitinophaga ginsengihumi sp. nov., isolated from soil of ginseng rhizosphere.</title>
        <authorList>
            <person name="Lee J."/>
        </authorList>
    </citation>
    <scope>NUCLEOTIDE SEQUENCE [LARGE SCALE GENOMIC DNA]</scope>
    <source>
        <strain evidence="2 3">BN140078</strain>
    </source>
</reference>
<keyword evidence="1" id="KW-1133">Transmembrane helix</keyword>
<sequence length="196" mass="20691">MNALNQSQTVISAETVETARSLRKLYFLRASFSIIWVILVAVLAKGNSGIAAVLFIIYPAWDAIAIFLDIKANPPAASKTPQYINAGVSIITAIAVFAALQKGIPEAIIVFGVWAILAGLMQLILGLRRRKQMGGQWPMIISGGQSVLAGGAFINMAHAPNSGISTLAGYAAFGAFYFILTAIRLAKTIKAAPDAA</sequence>
<protein>
    <recommendedName>
        <fullName evidence="4">DUF308 domain-containing protein</fullName>
    </recommendedName>
</protein>
<comment type="caution">
    <text evidence="2">The sequence shown here is derived from an EMBL/GenBank/DDBJ whole genome shotgun (WGS) entry which is preliminary data.</text>
</comment>
<reference evidence="2 3" key="2">
    <citation type="submission" date="2019-09" db="EMBL/GenBank/DDBJ databases">
        <authorList>
            <person name="Jin C."/>
        </authorList>
    </citation>
    <scope>NUCLEOTIDE SEQUENCE [LARGE SCALE GENOMIC DNA]</scope>
    <source>
        <strain evidence="2 3">BN140078</strain>
    </source>
</reference>
<organism evidence="2 3">
    <name type="scientific">Chitinophaga agrisoli</name>
    <dbReference type="NCBI Taxonomy" id="2607653"/>
    <lineage>
        <taxon>Bacteria</taxon>
        <taxon>Pseudomonadati</taxon>
        <taxon>Bacteroidota</taxon>
        <taxon>Chitinophagia</taxon>
        <taxon>Chitinophagales</taxon>
        <taxon>Chitinophagaceae</taxon>
        <taxon>Chitinophaga</taxon>
    </lineage>
</organism>
<feature type="transmembrane region" description="Helical" evidence="1">
    <location>
        <begin position="164"/>
        <end position="183"/>
    </location>
</feature>
<feature type="transmembrane region" description="Helical" evidence="1">
    <location>
        <begin position="82"/>
        <end position="101"/>
    </location>
</feature>
<gene>
    <name evidence="2" type="ORF">F0L74_09550</name>
</gene>
<dbReference type="Pfam" id="PF03729">
    <property type="entry name" value="DUF308"/>
    <property type="match status" value="1"/>
</dbReference>
<proteinExistence type="predicted"/>
<dbReference type="Proteomes" id="UP000324611">
    <property type="component" value="Unassembled WGS sequence"/>
</dbReference>
<dbReference type="InterPro" id="IPR005325">
    <property type="entry name" value="DUF308_memb"/>
</dbReference>
<dbReference type="RefSeq" id="WP_149837635.1">
    <property type="nucleotide sequence ID" value="NZ_VUOC01000002.1"/>
</dbReference>
<evidence type="ECO:0008006" key="4">
    <source>
        <dbReference type="Google" id="ProtNLM"/>
    </source>
</evidence>
<feature type="transmembrane region" description="Helical" evidence="1">
    <location>
        <begin position="26"/>
        <end position="44"/>
    </location>
</feature>
<feature type="transmembrane region" description="Helical" evidence="1">
    <location>
        <begin position="50"/>
        <end position="70"/>
    </location>
</feature>
<feature type="transmembrane region" description="Helical" evidence="1">
    <location>
        <begin position="107"/>
        <end position="127"/>
    </location>
</feature>
<keyword evidence="3" id="KW-1185">Reference proteome</keyword>
<feature type="transmembrane region" description="Helical" evidence="1">
    <location>
        <begin position="139"/>
        <end position="158"/>
    </location>
</feature>
<dbReference type="AlphaFoldDB" id="A0A5B2VWS5"/>
<keyword evidence="1" id="KW-0812">Transmembrane</keyword>
<evidence type="ECO:0000313" key="2">
    <source>
        <dbReference type="EMBL" id="KAA2242762.1"/>
    </source>
</evidence>
<keyword evidence="1" id="KW-0472">Membrane</keyword>
<dbReference type="EMBL" id="VUOC01000002">
    <property type="protein sequence ID" value="KAA2242762.1"/>
    <property type="molecule type" value="Genomic_DNA"/>
</dbReference>
<evidence type="ECO:0000313" key="3">
    <source>
        <dbReference type="Proteomes" id="UP000324611"/>
    </source>
</evidence>